<feature type="compositionally biased region" description="Basic and acidic residues" evidence="1">
    <location>
        <begin position="33"/>
        <end position="63"/>
    </location>
</feature>
<name>A0A0A9E6E8_ARUDO</name>
<sequence length="63" mass="7228">MMMIINFLWAVVVGRLSVEDTTRSKPPATKFTEIGETKGTSKGEIDHMKEEERRRGDGKYKLK</sequence>
<feature type="signal peptide" evidence="2">
    <location>
        <begin position="1"/>
        <end position="24"/>
    </location>
</feature>
<keyword evidence="2" id="KW-0732">Signal</keyword>
<evidence type="ECO:0000256" key="1">
    <source>
        <dbReference type="SAM" id="MobiDB-lite"/>
    </source>
</evidence>
<reference evidence="3" key="2">
    <citation type="journal article" date="2015" name="Data Brief">
        <title>Shoot transcriptome of the giant reed, Arundo donax.</title>
        <authorList>
            <person name="Barrero R.A."/>
            <person name="Guerrero F.D."/>
            <person name="Moolhuijzen P."/>
            <person name="Goolsby J.A."/>
            <person name="Tidwell J."/>
            <person name="Bellgard S.E."/>
            <person name="Bellgard M.I."/>
        </authorList>
    </citation>
    <scope>NUCLEOTIDE SEQUENCE</scope>
    <source>
        <tissue evidence="3">Shoot tissue taken approximately 20 cm above the soil surface</tissue>
    </source>
</reference>
<dbReference type="EMBL" id="GBRH01201521">
    <property type="protein sequence ID" value="JAD96374.1"/>
    <property type="molecule type" value="Transcribed_RNA"/>
</dbReference>
<proteinExistence type="predicted"/>
<feature type="chain" id="PRO_5002061763" evidence="2">
    <location>
        <begin position="25"/>
        <end position="63"/>
    </location>
</feature>
<feature type="region of interest" description="Disordered" evidence="1">
    <location>
        <begin position="21"/>
        <end position="63"/>
    </location>
</feature>
<dbReference type="AlphaFoldDB" id="A0A0A9E6E8"/>
<reference evidence="3" key="1">
    <citation type="submission" date="2014-09" db="EMBL/GenBank/DDBJ databases">
        <authorList>
            <person name="Magalhaes I.L.F."/>
            <person name="Oliveira U."/>
            <person name="Santos F.R."/>
            <person name="Vidigal T.H.D.A."/>
            <person name="Brescovit A.D."/>
            <person name="Santos A.J."/>
        </authorList>
    </citation>
    <scope>NUCLEOTIDE SEQUENCE</scope>
    <source>
        <tissue evidence="3">Shoot tissue taken approximately 20 cm above the soil surface</tissue>
    </source>
</reference>
<evidence type="ECO:0000256" key="2">
    <source>
        <dbReference type="SAM" id="SignalP"/>
    </source>
</evidence>
<evidence type="ECO:0000313" key="3">
    <source>
        <dbReference type="EMBL" id="JAD96374.1"/>
    </source>
</evidence>
<protein>
    <submittedName>
        <fullName evidence="3">Uncharacterized protein</fullName>
    </submittedName>
</protein>
<organism evidence="3">
    <name type="scientific">Arundo donax</name>
    <name type="common">Giant reed</name>
    <name type="synonym">Donax arundinaceus</name>
    <dbReference type="NCBI Taxonomy" id="35708"/>
    <lineage>
        <taxon>Eukaryota</taxon>
        <taxon>Viridiplantae</taxon>
        <taxon>Streptophyta</taxon>
        <taxon>Embryophyta</taxon>
        <taxon>Tracheophyta</taxon>
        <taxon>Spermatophyta</taxon>
        <taxon>Magnoliopsida</taxon>
        <taxon>Liliopsida</taxon>
        <taxon>Poales</taxon>
        <taxon>Poaceae</taxon>
        <taxon>PACMAD clade</taxon>
        <taxon>Arundinoideae</taxon>
        <taxon>Arundineae</taxon>
        <taxon>Arundo</taxon>
    </lineage>
</organism>
<accession>A0A0A9E6E8</accession>